<feature type="region of interest" description="Disordered" evidence="1">
    <location>
        <begin position="1"/>
        <end position="24"/>
    </location>
</feature>
<evidence type="ECO:0000256" key="1">
    <source>
        <dbReference type="SAM" id="MobiDB-lite"/>
    </source>
</evidence>
<evidence type="ECO:0000313" key="4">
    <source>
        <dbReference type="Proteomes" id="UP000294593"/>
    </source>
</evidence>
<dbReference type="InterPro" id="IPR000383">
    <property type="entry name" value="Xaa-Pro-like_dom"/>
</dbReference>
<dbReference type="EMBL" id="SNXW01000007">
    <property type="protein sequence ID" value="TDP81662.1"/>
    <property type="molecule type" value="Genomic_DNA"/>
</dbReference>
<feature type="domain" description="Xaa-Pro dipeptidyl-peptidase-like" evidence="2">
    <location>
        <begin position="112"/>
        <end position="274"/>
    </location>
</feature>
<dbReference type="RefSeq" id="WP_166643565.1">
    <property type="nucleotide sequence ID" value="NZ_SNXW01000007.1"/>
</dbReference>
<sequence length="628" mass="65519">MALARSTRSIPGTRRPHSPHFAPRALSATQARRPALAMAAFTLLVGAAFAVMPRAQAATLQAAVTVSVSASLDLPALPVGAGGTGSPGDSRAGRAIDVKIKVAATGDTAAFTIFEPAVFTPGQTYPLVLHGHGYGGSRATASGSPVPVPTPAGAPDLTGDAAIADLRANGYGVVSIDQRGHGDSSGNVRVMDPDFEGKDLLAILDWLEANLGWLRYGPSNDGRDPHNLVLGSMGGSYGGMYQLLLTHIDPKRRLDAIVPEIAPHDLPYSLAPGSVPKALWDPALLLLGSRAGVKTGSTSDPFLVQQFAISFAQNQLTPGLRDFFAYHSTSYWCSGKPVLTNGGPGTRPELMPRQAPRTHALFIQGMRDTLFNFNAGLANQQCLARSGGDVRLMTTQTGHNTLQVVPDPGAYLFQNPQDQLKDQCGRVQTMVARRAFFDQHLKGIAGAADVVPRQTCLSLSGDDAVLVDQVTTGRSGTAYTVPATKVVAGAQAVPTIVKLGERTGGRGDVVAGVPHVALTLSANPLSALVGGDPIVFVGTGVVHTSGLIELVDNQLQPLRGLGTHDVPLPGVGKRLPAGSQLVLLVYGAHEQYAITGSLSLNVRQATVMPVTVSGTAWMPRLGIDLRAP</sequence>
<gene>
    <name evidence="3" type="ORF">EV672_10793</name>
</gene>
<dbReference type="AlphaFoldDB" id="A0A4R6R724"/>
<dbReference type="Gene3D" id="3.40.50.1820">
    <property type="entry name" value="alpha/beta hydrolase"/>
    <property type="match status" value="1"/>
</dbReference>
<evidence type="ECO:0000259" key="2">
    <source>
        <dbReference type="Pfam" id="PF02129"/>
    </source>
</evidence>
<keyword evidence="3" id="KW-0067">ATP-binding</keyword>
<accession>A0A4R6R724</accession>
<organism evidence="3 4">
    <name type="scientific">Aquabacterium commune</name>
    <dbReference type="NCBI Taxonomy" id="70586"/>
    <lineage>
        <taxon>Bacteria</taxon>
        <taxon>Pseudomonadati</taxon>
        <taxon>Pseudomonadota</taxon>
        <taxon>Betaproteobacteria</taxon>
        <taxon>Burkholderiales</taxon>
        <taxon>Aquabacterium</taxon>
    </lineage>
</organism>
<comment type="caution">
    <text evidence="3">The sequence shown here is derived from an EMBL/GenBank/DDBJ whole genome shotgun (WGS) entry which is preliminary data.</text>
</comment>
<dbReference type="GO" id="GO:0016787">
    <property type="term" value="F:hydrolase activity"/>
    <property type="evidence" value="ECO:0007669"/>
    <property type="project" value="InterPro"/>
</dbReference>
<proteinExistence type="predicted"/>
<keyword evidence="3" id="KW-0547">Nucleotide-binding</keyword>
<evidence type="ECO:0000313" key="3">
    <source>
        <dbReference type="EMBL" id="TDP81662.1"/>
    </source>
</evidence>
<dbReference type="Pfam" id="PF02129">
    <property type="entry name" value="Peptidase_S15"/>
    <property type="match status" value="1"/>
</dbReference>
<dbReference type="InterPro" id="IPR029058">
    <property type="entry name" value="AB_hydrolase_fold"/>
</dbReference>
<dbReference type="SUPFAM" id="SSF53474">
    <property type="entry name" value="alpha/beta-Hydrolases"/>
    <property type="match status" value="1"/>
</dbReference>
<name>A0A4R6R724_9BURK</name>
<protein>
    <submittedName>
        <fullName evidence="3">ABC-2 type transport system ATP-binding protein</fullName>
    </submittedName>
</protein>
<dbReference type="GO" id="GO:0005524">
    <property type="term" value="F:ATP binding"/>
    <property type="evidence" value="ECO:0007669"/>
    <property type="project" value="UniProtKB-KW"/>
</dbReference>
<reference evidence="3 4" key="1">
    <citation type="submission" date="2019-03" db="EMBL/GenBank/DDBJ databases">
        <title>Genomic Encyclopedia of Type Strains, Phase IV (KMG-IV): sequencing the most valuable type-strain genomes for metagenomic binning, comparative biology and taxonomic classification.</title>
        <authorList>
            <person name="Goeker M."/>
        </authorList>
    </citation>
    <scope>NUCLEOTIDE SEQUENCE [LARGE SCALE GENOMIC DNA]</scope>
    <source>
        <strain evidence="3 4">DSM 11901</strain>
    </source>
</reference>
<dbReference type="Proteomes" id="UP000294593">
    <property type="component" value="Unassembled WGS sequence"/>
</dbReference>
<feature type="compositionally biased region" description="Polar residues" evidence="1">
    <location>
        <begin position="1"/>
        <end position="10"/>
    </location>
</feature>
<keyword evidence="4" id="KW-1185">Reference proteome</keyword>